<feature type="transmembrane region" description="Helical" evidence="1">
    <location>
        <begin position="14"/>
        <end position="34"/>
    </location>
</feature>
<dbReference type="EMBL" id="JAYMYR010000003">
    <property type="protein sequence ID" value="KAK7372568.1"/>
    <property type="molecule type" value="Genomic_DNA"/>
</dbReference>
<evidence type="ECO:0000313" key="2">
    <source>
        <dbReference type="EMBL" id="KAK7372568.1"/>
    </source>
</evidence>
<organism evidence="2 3">
    <name type="scientific">Phaseolus coccineus</name>
    <name type="common">Scarlet runner bean</name>
    <name type="synonym">Phaseolus multiflorus</name>
    <dbReference type="NCBI Taxonomy" id="3886"/>
    <lineage>
        <taxon>Eukaryota</taxon>
        <taxon>Viridiplantae</taxon>
        <taxon>Streptophyta</taxon>
        <taxon>Embryophyta</taxon>
        <taxon>Tracheophyta</taxon>
        <taxon>Spermatophyta</taxon>
        <taxon>Magnoliopsida</taxon>
        <taxon>eudicotyledons</taxon>
        <taxon>Gunneridae</taxon>
        <taxon>Pentapetalae</taxon>
        <taxon>rosids</taxon>
        <taxon>fabids</taxon>
        <taxon>Fabales</taxon>
        <taxon>Fabaceae</taxon>
        <taxon>Papilionoideae</taxon>
        <taxon>50 kb inversion clade</taxon>
        <taxon>NPAAA clade</taxon>
        <taxon>indigoferoid/millettioid clade</taxon>
        <taxon>Phaseoleae</taxon>
        <taxon>Phaseolus</taxon>
    </lineage>
</organism>
<keyword evidence="3" id="KW-1185">Reference proteome</keyword>
<keyword evidence="1" id="KW-1133">Transmembrane helix</keyword>
<name>A0AAN9NKZ1_PHACN</name>
<keyword evidence="1" id="KW-0812">Transmembrane</keyword>
<evidence type="ECO:0008006" key="4">
    <source>
        <dbReference type="Google" id="ProtNLM"/>
    </source>
</evidence>
<sequence length="194" mass="20339">MSTLRQHLRRRSQLLPLSLLYIDYAFSLIFSSIHTKHISFQLICYYNMPSKRKISLLISTLFAIFLFLSSDVAARELKEISGRDRRAFSGDNGFYGGGGYFGPFRGPFGGSYGGGFGYPFYGRYGPGGFGNFPGGGGFGNFPGGGGFGNFPGGGGFGNFPGGGGFGNFPGGGGFGNFPGVTGGLPTNPVGGRLP</sequence>
<reference evidence="2 3" key="1">
    <citation type="submission" date="2024-01" db="EMBL/GenBank/DDBJ databases">
        <title>The genomes of 5 underutilized Papilionoideae crops provide insights into root nodulation and disease resistanc.</title>
        <authorList>
            <person name="Jiang F."/>
        </authorList>
    </citation>
    <scope>NUCLEOTIDE SEQUENCE [LARGE SCALE GENOMIC DNA]</scope>
    <source>
        <strain evidence="2">JINMINGXINNONG_FW02</strain>
        <tissue evidence="2">Leaves</tissue>
    </source>
</reference>
<dbReference type="Proteomes" id="UP001374584">
    <property type="component" value="Unassembled WGS sequence"/>
</dbReference>
<comment type="caution">
    <text evidence="2">The sequence shown here is derived from an EMBL/GenBank/DDBJ whole genome shotgun (WGS) entry which is preliminary data.</text>
</comment>
<accession>A0AAN9NKZ1</accession>
<protein>
    <recommendedName>
        <fullName evidence="4">Glycine-rich protein</fullName>
    </recommendedName>
</protein>
<dbReference type="AlphaFoldDB" id="A0AAN9NKZ1"/>
<evidence type="ECO:0000256" key="1">
    <source>
        <dbReference type="SAM" id="Phobius"/>
    </source>
</evidence>
<keyword evidence="1" id="KW-0472">Membrane</keyword>
<feature type="transmembrane region" description="Helical" evidence="1">
    <location>
        <begin position="54"/>
        <end position="74"/>
    </location>
</feature>
<proteinExistence type="predicted"/>
<gene>
    <name evidence="2" type="ORF">VNO80_05953</name>
</gene>
<evidence type="ECO:0000313" key="3">
    <source>
        <dbReference type="Proteomes" id="UP001374584"/>
    </source>
</evidence>